<keyword evidence="3" id="KW-0804">Transcription</keyword>
<keyword evidence="2" id="KW-0805">Transcription regulation</keyword>
<dbReference type="Gene3D" id="3.90.70.200">
    <property type="entry name" value="Plus-3 domain"/>
    <property type="match status" value="1"/>
</dbReference>
<name>A0A9W6T6U8_AMBMO</name>
<evidence type="ECO:0000313" key="8">
    <source>
        <dbReference type="Proteomes" id="UP001165063"/>
    </source>
</evidence>
<dbReference type="GO" id="GO:0016593">
    <property type="term" value="C:Cdc73/Paf1 complex"/>
    <property type="evidence" value="ECO:0007669"/>
    <property type="project" value="TreeGrafter"/>
</dbReference>
<evidence type="ECO:0000256" key="4">
    <source>
        <dbReference type="ARBA" id="ARBA00023242"/>
    </source>
</evidence>
<dbReference type="PANTHER" id="PTHR13115:SF8">
    <property type="entry name" value="RNA POLYMERASE-ASSOCIATED PROTEIN RTF1 HOMOLOG"/>
    <property type="match status" value="1"/>
</dbReference>
<dbReference type="SUPFAM" id="SSF159042">
    <property type="entry name" value="Plus3-like"/>
    <property type="match status" value="1"/>
</dbReference>
<reference evidence="7" key="1">
    <citation type="submission" date="2023-04" db="EMBL/GenBank/DDBJ databases">
        <title>Ambrosiozyma monospora NBRC 1965.</title>
        <authorList>
            <person name="Ichikawa N."/>
            <person name="Sato H."/>
            <person name="Tonouchi N."/>
        </authorList>
    </citation>
    <scope>NUCLEOTIDE SEQUENCE</scope>
    <source>
        <strain evidence="7">NBRC 1965</strain>
    </source>
</reference>
<feature type="compositionally biased region" description="Basic and acidic residues" evidence="5">
    <location>
        <begin position="216"/>
        <end position="236"/>
    </location>
</feature>
<comment type="caution">
    <text evidence="7">The sequence shown here is derived from an EMBL/GenBank/DDBJ whole genome shotgun (WGS) entry which is preliminary data.</text>
</comment>
<dbReference type="InterPro" id="IPR004343">
    <property type="entry name" value="Plus-3_dom"/>
</dbReference>
<accession>A0A9W6T6U8</accession>
<gene>
    <name evidence="7" type="ORF">Amon01_000964100</name>
</gene>
<proteinExistence type="predicted"/>
<comment type="subcellular location">
    <subcellularLocation>
        <location evidence="1">Nucleus</location>
    </subcellularLocation>
</comment>
<dbReference type="EMBL" id="BSXU01012511">
    <property type="protein sequence ID" value="GME77360.1"/>
    <property type="molecule type" value="Genomic_DNA"/>
</dbReference>
<dbReference type="AlphaFoldDB" id="A0A9W6T6U8"/>
<evidence type="ECO:0000256" key="3">
    <source>
        <dbReference type="ARBA" id="ARBA00023163"/>
    </source>
</evidence>
<organism evidence="7 8">
    <name type="scientific">Ambrosiozyma monospora</name>
    <name type="common">Yeast</name>
    <name type="synonym">Endomycopsis monosporus</name>
    <dbReference type="NCBI Taxonomy" id="43982"/>
    <lineage>
        <taxon>Eukaryota</taxon>
        <taxon>Fungi</taxon>
        <taxon>Dikarya</taxon>
        <taxon>Ascomycota</taxon>
        <taxon>Saccharomycotina</taxon>
        <taxon>Pichiomycetes</taxon>
        <taxon>Pichiales</taxon>
        <taxon>Pichiaceae</taxon>
        <taxon>Ambrosiozyma</taxon>
    </lineage>
</organism>
<dbReference type="PANTHER" id="PTHR13115">
    <property type="entry name" value="RNA POLYMERASE-ASSOCIATED PROTEIN RTF1 HOMOLOG"/>
    <property type="match status" value="1"/>
</dbReference>
<feature type="domain" description="Plus3" evidence="6">
    <location>
        <begin position="1"/>
        <end position="83"/>
    </location>
</feature>
<dbReference type="OrthoDB" id="166375at2759"/>
<dbReference type="Proteomes" id="UP001165063">
    <property type="component" value="Unassembled WGS sequence"/>
</dbReference>
<keyword evidence="8" id="KW-1185">Reference proteome</keyword>
<evidence type="ECO:0000256" key="1">
    <source>
        <dbReference type="ARBA" id="ARBA00004123"/>
    </source>
</evidence>
<feature type="region of interest" description="Disordered" evidence="5">
    <location>
        <begin position="208"/>
        <end position="236"/>
    </location>
</feature>
<keyword evidence="4" id="KW-0539">Nucleus</keyword>
<sequence>MAKVEEIVRGGATYNLLGKPCNTYLVASQARDEKKLEISCISDSPILPDEFISYKKLLESADSRLPSVGEVESKFSELREMSTRKLTNEDINRIVARKGALFMDAGTRVRKVARLREELQVAIEQANIKQIEHLNKQIADLTKDGDAHKPKANSLSNMNKINLRNKKTNEQSIRKAEKLNVANRQKQLLNNSFNDPFSRLRTNPKIFYSSDASHGNADDTGKSGEDNDGDGQKKDPAKELANCLYRRDGIDAVIKQINFDIELQI</sequence>
<dbReference type="GO" id="GO:0003677">
    <property type="term" value="F:DNA binding"/>
    <property type="evidence" value="ECO:0007669"/>
    <property type="project" value="InterPro"/>
</dbReference>
<dbReference type="PROSITE" id="PS51360">
    <property type="entry name" value="PLUS3"/>
    <property type="match status" value="1"/>
</dbReference>
<evidence type="ECO:0000259" key="6">
    <source>
        <dbReference type="PROSITE" id="PS51360"/>
    </source>
</evidence>
<evidence type="ECO:0000313" key="7">
    <source>
        <dbReference type="EMBL" id="GME77360.1"/>
    </source>
</evidence>
<dbReference type="InterPro" id="IPR036128">
    <property type="entry name" value="Plus3-like_sf"/>
</dbReference>
<evidence type="ECO:0000256" key="2">
    <source>
        <dbReference type="ARBA" id="ARBA00023015"/>
    </source>
</evidence>
<protein>
    <submittedName>
        <fullName evidence="7">Unnamed protein product</fullName>
    </submittedName>
</protein>
<evidence type="ECO:0000256" key="5">
    <source>
        <dbReference type="SAM" id="MobiDB-lite"/>
    </source>
</evidence>
<dbReference type="GO" id="GO:1990269">
    <property type="term" value="F:RNA polymerase II C-terminal domain phosphoserine binding"/>
    <property type="evidence" value="ECO:0007669"/>
    <property type="project" value="TreeGrafter"/>
</dbReference>